<dbReference type="GO" id="GO:0005506">
    <property type="term" value="F:iron ion binding"/>
    <property type="evidence" value="ECO:0007669"/>
    <property type="project" value="InterPro"/>
</dbReference>
<keyword evidence="7 8" id="KW-0349">Heme</keyword>
<proteinExistence type="inferred from homology"/>
<evidence type="ECO:0000256" key="9">
    <source>
        <dbReference type="SAM" id="Phobius"/>
    </source>
</evidence>
<dbReference type="OrthoDB" id="2789670at2759"/>
<dbReference type="Proteomes" id="UP000091857">
    <property type="component" value="Chromosome 1"/>
</dbReference>
<feature type="transmembrane region" description="Helical" evidence="9">
    <location>
        <begin position="20"/>
        <end position="38"/>
    </location>
</feature>
<dbReference type="SUPFAM" id="SSF48264">
    <property type="entry name" value="Cytochrome P450"/>
    <property type="match status" value="1"/>
</dbReference>
<dbReference type="InterPro" id="IPR036396">
    <property type="entry name" value="Cyt_P450_sf"/>
</dbReference>
<dbReference type="GO" id="GO:0004497">
    <property type="term" value="F:monooxygenase activity"/>
    <property type="evidence" value="ECO:0000318"/>
    <property type="project" value="GO_Central"/>
</dbReference>
<evidence type="ECO:0000256" key="2">
    <source>
        <dbReference type="ARBA" id="ARBA00010617"/>
    </source>
</evidence>
<sequence length="506" mass="57804">MIHMYPSVEDLLFHLRNNYDVMLLVIAVFSITITYLLSTPRRRIHIRNGESDAAAPGGSGSRDIPGRLGVPFIGETFSFLKATNSTKGCYDFVRLRRSWYGKCFKTRIFGKIHVFVPSPEAAKQIFTNDFVDFNKGYVKSMADAVGEKSLLCVPHDSHKRIRRLLADPFSMPSLSKFVQKFDQILTQKLKKLHESGETFSVLQFSMKMIFDAMCNMLMSITEDSFLRTLEKDCTAVSDAMLSFPLMIPGTRYYKGIKARQRLMAIFKKMIADRRCGKETHDDFLQSMLQRDSYPSSEKLDDSELMDNLLTLIIAGQTTTAAAMMWSVKYLDENTQAQATLREEQISIAKHKQDGAPLTLEDLNKMSYGLKVVKETLRMSNVLLWFPRVVLNDCVIDGFQIHKGWHVNIDATCMHFDPALYKDPMQFEPSRFDEMRKPYSFIPFGSGPRTCLGMNMAKLTLLVFLHRLTSGYRWTIQDHDPSLEKKAHIPRLRSGCPITLEALNDGK</sequence>
<comment type="cofactor">
    <cofactor evidence="7">
        <name>heme</name>
        <dbReference type="ChEBI" id="CHEBI:30413"/>
    </cofactor>
</comment>
<organism evidence="10 11">
    <name type="scientific">Manihot esculenta</name>
    <name type="common">Cassava</name>
    <name type="synonym">Jatropha manihot</name>
    <dbReference type="NCBI Taxonomy" id="3983"/>
    <lineage>
        <taxon>Eukaryota</taxon>
        <taxon>Viridiplantae</taxon>
        <taxon>Streptophyta</taxon>
        <taxon>Embryophyta</taxon>
        <taxon>Tracheophyta</taxon>
        <taxon>Spermatophyta</taxon>
        <taxon>Magnoliopsida</taxon>
        <taxon>eudicotyledons</taxon>
        <taxon>Gunneridae</taxon>
        <taxon>Pentapetalae</taxon>
        <taxon>rosids</taxon>
        <taxon>fabids</taxon>
        <taxon>Malpighiales</taxon>
        <taxon>Euphorbiaceae</taxon>
        <taxon>Crotonoideae</taxon>
        <taxon>Manihoteae</taxon>
        <taxon>Manihot</taxon>
    </lineage>
</organism>
<keyword evidence="8" id="KW-0560">Oxidoreductase</keyword>
<evidence type="ECO:0000256" key="6">
    <source>
        <dbReference type="ARBA" id="ARBA00023004"/>
    </source>
</evidence>
<dbReference type="PRINTS" id="PR00463">
    <property type="entry name" value="EP450I"/>
</dbReference>
<keyword evidence="3 9" id="KW-0812">Transmembrane</keyword>
<dbReference type="InterPro" id="IPR002401">
    <property type="entry name" value="Cyt_P450_E_grp-I"/>
</dbReference>
<evidence type="ECO:0000256" key="7">
    <source>
        <dbReference type="PIRSR" id="PIRSR602401-1"/>
    </source>
</evidence>
<dbReference type="Gene3D" id="1.10.630.10">
    <property type="entry name" value="Cytochrome P450"/>
    <property type="match status" value="1"/>
</dbReference>
<keyword evidence="5 9" id="KW-1133">Transmembrane helix</keyword>
<comment type="subcellular location">
    <subcellularLocation>
        <location evidence="1">Membrane</location>
        <topology evidence="1">Single-pass membrane protein</topology>
    </subcellularLocation>
</comment>
<evidence type="ECO:0000313" key="10">
    <source>
        <dbReference type="EMBL" id="OAY60785.1"/>
    </source>
</evidence>
<evidence type="ECO:0000313" key="11">
    <source>
        <dbReference type="Proteomes" id="UP000091857"/>
    </source>
</evidence>
<dbReference type="EMBL" id="CM004387">
    <property type="protein sequence ID" value="OAY60785.1"/>
    <property type="molecule type" value="Genomic_DNA"/>
</dbReference>
<keyword evidence="11" id="KW-1185">Reference proteome</keyword>
<dbReference type="CDD" id="cd11043">
    <property type="entry name" value="CYP90-like"/>
    <property type="match status" value="1"/>
</dbReference>
<dbReference type="GO" id="GO:0048868">
    <property type="term" value="P:pollen tube development"/>
    <property type="evidence" value="ECO:0000318"/>
    <property type="project" value="GO_Central"/>
</dbReference>
<comment type="caution">
    <text evidence="10">The sequence shown here is derived from an EMBL/GenBank/DDBJ whole genome shotgun (WGS) entry which is preliminary data.</text>
</comment>
<keyword evidence="4 7" id="KW-0479">Metal-binding</keyword>
<keyword evidence="6 7" id="KW-0408">Iron</keyword>
<dbReference type="GO" id="GO:0020037">
    <property type="term" value="F:heme binding"/>
    <property type="evidence" value="ECO:0007669"/>
    <property type="project" value="InterPro"/>
</dbReference>
<feature type="binding site" description="axial binding residue" evidence="7">
    <location>
        <position position="450"/>
    </location>
    <ligand>
        <name>heme</name>
        <dbReference type="ChEBI" id="CHEBI:30413"/>
    </ligand>
    <ligandPart>
        <name>Fe</name>
        <dbReference type="ChEBI" id="CHEBI:18248"/>
    </ligandPart>
</feature>
<evidence type="ECO:0000256" key="3">
    <source>
        <dbReference type="ARBA" id="ARBA00022692"/>
    </source>
</evidence>
<dbReference type="PANTHER" id="PTHR24286">
    <property type="entry name" value="CYTOCHROME P450 26"/>
    <property type="match status" value="1"/>
</dbReference>
<keyword evidence="8" id="KW-0503">Monooxygenase</keyword>
<comment type="similarity">
    <text evidence="2 8">Belongs to the cytochrome P450 family.</text>
</comment>
<accession>A0A2C9WL23</accession>
<dbReference type="InterPro" id="IPR001128">
    <property type="entry name" value="Cyt_P450"/>
</dbReference>
<dbReference type="GO" id="GO:0016020">
    <property type="term" value="C:membrane"/>
    <property type="evidence" value="ECO:0007669"/>
    <property type="project" value="UniProtKB-SubCell"/>
</dbReference>
<dbReference type="AlphaFoldDB" id="A0A2C9WL23"/>
<reference evidence="11" key="1">
    <citation type="journal article" date="2016" name="Nat. Biotechnol.">
        <title>Sequencing wild and cultivated cassava and related species reveals extensive interspecific hybridization and genetic diversity.</title>
        <authorList>
            <person name="Bredeson J.V."/>
            <person name="Lyons J.B."/>
            <person name="Prochnik S.E."/>
            <person name="Wu G.A."/>
            <person name="Ha C.M."/>
            <person name="Edsinger-Gonzales E."/>
            <person name="Grimwood J."/>
            <person name="Schmutz J."/>
            <person name="Rabbi I.Y."/>
            <person name="Egesi C."/>
            <person name="Nauluvula P."/>
            <person name="Lebot V."/>
            <person name="Ndunguru J."/>
            <person name="Mkamilo G."/>
            <person name="Bart R.S."/>
            <person name="Setter T.L."/>
            <person name="Gleadow R.M."/>
            <person name="Kulakow P."/>
            <person name="Ferguson M.E."/>
            <person name="Rounsley S."/>
            <person name="Rokhsar D.S."/>
        </authorList>
    </citation>
    <scope>NUCLEOTIDE SEQUENCE [LARGE SCALE GENOMIC DNA]</scope>
    <source>
        <strain evidence="11">cv. AM560-2</strain>
    </source>
</reference>
<evidence type="ECO:0000256" key="5">
    <source>
        <dbReference type="ARBA" id="ARBA00022989"/>
    </source>
</evidence>
<dbReference type="FunFam" id="1.10.630.10:FF:000086">
    <property type="entry name" value="cytochrome P450 90A1-like isoform X1"/>
    <property type="match status" value="1"/>
</dbReference>
<gene>
    <name evidence="10" type="ORF">MANES_01G138800v8</name>
</gene>
<dbReference type="GO" id="GO:0016705">
    <property type="term" value="F:oxidoreductase activity, acting on paired donors, with incorporation or reduction of molecular oxygen"/>
    <property type="evidence" value="ECO:0007669"/>
    <property type="project" value="InterPro"/>
</dbReference>
<keyword evidence="9" id="KW-0472">Membrane</keyword>
<evidence type="ECO:0000256" key="8">
    <source>
        <dbReference type="RuleBase" id="RU000461"/>
    </source>
</evidence>
<dbReference type="Gramene" id="Manes.01G138800.1.v8.1">
    <property type="protein sequence ID" value="Manes.01G138800.1.v8.1.CDS"/>
    <property type="gene ID" value="Manes.01G138800.v8.1"/>
</dbReference>
<evidence type="ECO:0000256" key="4">
    <source>
        <dbReference type="ARBA" id="ARBA00022723"/>
    </source>
</evidence>
<dbReference type="Pfam" id="PF00067">
    <property type="entry name" value="p450"/>
    <property type="match status" value="1"/>
</dbReference>
<dbReference type="PRINTS" id="PR00385">
    <property type="entry name" value="P450"/>
</dbReference>
<dbReference type="InterPro" id="IPR017972">
    <property type="entry name" value="Cyt_P450_CS"/>
</dbReference>
<dbReference type="PANTHER" id="PTHR24286:SF235">
    <property type="entry name" value="CYTOCHROME P450"/>
    <property type="match status" value="1"/>
</dbReference>
<evidence type="ECO:0000256" key="1">
    <source>
        <dbReference type="ARBA" id="ARBA00004167"/>
    </source>
</evidence>
<protein>
    <submittedName>
        <fullName evidence="10">Uncharacterized protein</fullName>
    </submittedName>
</protein>
<name>A0A2C9WL23_MANES</name>
<dbReference type="PROSITE" id="PS00086">
    <property type="entry name" value="CYTOCHROME_P450"/>
    <property type="match status" value="1"/>
</dbReference>